<feature type="region of interest" description="Disordered" evidence="1">
    <location>
        <begin position="221"/>
        <end position="268"/>
    </location>
</feature>
<organism evidence="3 4">
    <name type="scientific">Gymnopus androsaceus JB14</name>
    <dbReference type="NCBI Taxonomy" id="1447944"/>
    <lineage>
        <taxon>Eukaryota</taxon>
        <taxon>Fungi</taxon>
        <taxon>Dikarya</taxon>
        <taxon>Basidiomycota</taxon>
        <taxon>Agaricomycotina</taxon>
        <taxon>Agaricomycetes</taxon>
        <taxon>Agaricomycetidae</taxon>
        <taxon>Agaricales</taxon>
        <taxon>Marasmiineae</taxon>
        <taxon>Omphalotaceae</taxon>
        <taxon>Gymnopus</taxon>
    </lineage>
</organism>
<dbReference type="OrthoDB" id="3352225at2759"/>
<evidence type="ECO:0000313" key="3">
    <source>
        <dbReference type="EMBL" id="KAE9395114.1"/>
    </source>
</evidence>
<dbReference type="EMBL" id="ML769537">
    <property type="protein sequence ID" value="KAE9395114.1"/>
    <property type="molecule type" value="Genomic_DNA"/>
</dbReference>
<dbReference type="Pfam" id="PF20415">
    <property type="entry name" value="DUF6699"/>
    <property type="match status" value="1"/>
</dbReference>
<feature type="domain" description="DUF6699" evidence="2">
    <location>
        <begin position="49"/>
        <end position="181"/>
    </location>
</feature>
<gene>
    <name evidence="3" type="ORF">BT96DRAFT_160906</name>
</gene>
<proteinExistence type="predicted"/>
<dbReference type="AlphaFoldDB" id="A0A6A4HCV2"/>
<accession>A0A6A4HCV2</accession>
<evidence type="ECO:0000313" key="4">
    <source>
        <dbReference type="Proteomes" id="UP000799118"/>
    </source>
</evidence>
<evidence type="ECO:0000256" key="1">
    <source>
        <dbReference type="SAM" id="MobiDB-lite"/>
    </source>
</evidence>
<evidence type="ECO:0000259" key="2">
    <source>
        <dbReference type="Pfam" id="PF20415"/>
    </source>
</evidence>
<dbReference type="InterPro" id="IPR046522">
    <property type="entry name" value="DUF6699"/>
</dbReference>
<reference evidence="3" key="1">
    <citation type="journal article" date="2019" name="Environ. Microbiol.">
        <title>Fungal ecological strategies reflected in gene transcription - a case study of two litter decomposers.</title>
        <authorList>
            <person name="Barbi F."/>
            <person name="Kohler A."/>
            <person name="Barry K."/>
            <person name="Baskaran P."/>
            <person name="Daum C."/>
            <person name="Fauchery L."/>
            <person name="Ihrmark K."/>
            <person name="Kuo A."/>
            <person name="LaButti K."/>
            <person name="Lipzen A."/>
            <person name="Morin E."/>
            <person name="Grigoriev I.V."/>
            <person name="Henrissat B."/>
            <person name="Lindahl B."/>
            <person name="Martin F."/>
        </authorList>
    </citation>
    <scope>NUCLEOTIDE SEQUENCE</scope>
    <source>
        <strain evidence="3">JB14</strain>
    </source>
</reference>
<protein>
    <recommendedName>
        <fullName evidence="2">DUF6699 domain-containing protein</fullName>
    </recommendedName>
</protein>
<name>A0A6A4HCV2_9AGAR</name>
<sequence>MDHMDEFTPGPNYGPVLEPFLTRVLQVKPKLNPLIMPASEIGEPEHDYLKWNMLWASNMVQRSSDGPQTSWSEGRSSPATFPRITSMRLLPSLLPFTIEIFARDPDIGVTCGDVIDAISDSMRKHSGQSDFDSLSAARKRIVGEAYRHNRSRAHGVPGGALGDGLRRMDFLGLETMFGGIRYDETAVRRVCGEILPCTWILDCTTRYPMTREEISAQEAREAALRLEEEEREHGRREREREREARRQSRRSSRVPTVLTVNDDDDDDE</sequence>
<feature type="compositionally biased region" description="Basic and acidic residues" evidence="1">
    <location>
        <begin position="221"/>
        <end position="246"/>
    </location>
</feature>
<dbReference type="Proteomes" id="UP000799118">
    <property type="component" value="Unassembled WGS sequence"/>
</dbReference>
<keyword evidence="4" id="KW-1185">Reference proteome</keyword>